<keyword evidence="9" id="KW-1185">Reference proteome</keyword>
<dbReference type="SUPFAM" id="SSF57716">
    <property type="entry name" value="Glucocorticoid receptor-like (DNA-binding domain)"/>
    <property type="match status" value="2"/>
</dbReference>
<keyword evidence="4" id="KW-0862">Zinc</keyword>
<keyword evidence="2" id="KW-0479">Metal-binding</keyword>
<evidence type="ECO:0000313" key="8">
    <source>
        <dbReference type="EMBL" id="PVI04964.1"/>
    </source>
</evidence>
<sequence>MATSTTETKTTTSTTAAPETEENEPKHCLEHSVSDSAICKQAACKRAGTKIRKGELRLGVLSWYEPEQKFIRLWRHWACTTKRQIKTIKELAGDDVTNVAGYNSLSPESQEQVRLAFEEGTVVDKEFKDIRIDLAKRSGGEGEIRNAVGYKVDVAARRSGCRSVGCTAEGGNIVKGELRLGIATVFMEEHTSWVYKHWRCVSKFDLQGAREYYEQDDLEGIGSLPEEYRTAIIQSLEKNEVIDPPMLEPAPAKKAKKSRKKAVDTDTDDDEPKPAKKTRKPRKKKVEVESDESEEILPKKTRGKKRVVDEAEADEEAGDKADTPRPKRKTRSG</sequence>
<evidence type="ECO:0000256" key="6">
    <source>
        <dbReference type="SAM" id="MobiDB-lite"/>
    </source>
</evidence>
<dbReference type="EMBL" id="KZ805317">
    <property type="protein sequence ID" value="PVI04964.1"/>
    <property type="molecule type" value="Genomic_DNA"/>
</dbReference>
<evidence type="ECO:0000259" key="7">
    <source>
        <dbReference type="PROSITE" id="PS50064"/>
    </source>
</evidence>
<comment type="subcellular location">
    <subcellularLocation>
        <location evidence="1">Nucleus</location>
    </subcellularLocation>
</comment>
<evidence type="ECO:0000256" key="5">
    <source>
        <dbReference type="ARBA" id="ARBA00023242"/>
    </source>
</evidence>
<dbReference type="STRING" id="97972.A0A2V1E5L5"/>
<reference evidence="8 9" key="1">
    <citation type="journal article" date="2018" name="Sci. Rep.">
        <title>Comparative genomics provides insights into the lifestyle and reveals functional heterogeneity of dark septate endophytic fungi.</title>
        <authorList>
            <person name="Knapp D.G."/>
            <person name="Nemeth J.B."/>
            <person name="Barry K."/>
            <person name="Hainaut M."/>
            <person name="Henrissat B."/>
            <person name="Johnson J."/>
            <person name="Kuo A."/>
            <person name="Lim J.H.P."/>
            <person name="Lipzen A."/>
            <person name="Nolan M."/>
            <person name="Ohm R.A."/>
            <person name="Tamas L."/>
            <person name="Grigoriev I.V."/>
            <person name="Spatafora J.W."/>
            <person name="Nagy L.G."/>
            <person name="Kovacs G.M."/>
        </authorList>
    </citation>
    <scope>NUCLEOTIDE SEQUENCE [LARGE SCALE GENOMIC DNA]</scope>
    <source>
        <strain evidence="8 9">DSE2036</strain>
    </source>
</reference>
<keyword evidence="5" id="KW-0539">Nucleus</keyword>
<name>A0A2V1E5L5_9PLEO</name>
<feature type="region of interest" description="Disordered" evidence="6">
    <location>
        <begin position="1"/>
        <end position="28"/>
    </location>
</feature>
<dbReference type="InterPro" id="IPR001510">
    <property type="entry name" value="Znf_PARP"/>
</dbReference>
<evidence type="ECO:0000256" key="3">
    <source>
        <dbReference type="ARBA" id="ARBA00022771"/>
    </source>
</evidence>
<feature type="compositionally biased region" description="Low complexity" evidence="6">
    <location>
        <begin position="1"/>
        <end position="18"/>
    </location>
</feature>
<feature type="domain" description="PARP-type" evidence="7">
    <location>
        <begin position="41"/>
        <end position="121"/>
    </location>
</feature>
<proteinExistence type="predicted"/>
<organism evidence="8 9">
    <name type="scientific">Periconia macrospinosa</name>
    <dbReference type="NCBI Taxonomy" id="97972"/>
    <lineage>
        <taxon>Eukaryota</taxon>
        <taxon>Fungi</taxon>
        <taxon>Dikarya</taxon>
        <taxon>Ascomycota</taxon>
        <taxon>Pezizomycotina</taxon>
        <taxon>Dothideomycetes</taxon>
        <taxon>Pleosporomycetidae</taxon>
        <taxon>Pleosporales</taxon>
        <taxon>Massarineae</taxon>
        <taxon>Periconiaceae</taxon>
        <taxon>Periconia</taxon>
    </lineage>
</organism>
<dbReference type="OrthoDB" id="429950at2759"/>
<evidence type="ECO:0000256" key="4">
    <source>
        <dbReference type="ARBA" id="ARBA00022833"/>
    </source>
</evidence>
<evidence type="ECO:0000256" key="2">
    <source>
        <dbReference type="ARBA" id="ARBA00022723"/>
    </source>
</evidence>
<dbReference type="InterPro" id="IPR036957">
    <property type="entry name" value="Znf_PARP_sf"/>
</dbReference>
<protein>
    <submittedName>
        <fullName evidence="8">Zf-PARP-domain-containing protein</fullName>
    </submittedName>
</protein>
<dbReference type="Pfam" id="PF00645">
    <property type="entry name" value="zf-PARP"/>
    <property type="match status" value="2"/>
</dbReference>
<dbReference type="GO" id="GO:0008270">
    <property type="term" value="F:zinc ion binding"/>
    <property type="evidence" value="ECO:0007669"/>
    <property type="project" value="UniProtKB-KW"/>
</dbReference>
<dbReference type="SMART" id="SM01336">
    <property type="entry name" value="zf-PARP"/>
    <property type="match status" value="2"/>
</dbReference>
<dbReference type="GO" id="GO:0005634">
    <property type="term" value="C:nucleus"/>
    <property type="evidence" value="ECO:0007669"/>
    <property type="project" value="UniProtKB-SubCell"/>
</dbReference>
<feature type="region of interest" description="Disordered" evidence="6">
    <location>
        <begin position="242"/>
        <end position="333"/>
    </location>
</feature>
<dbReference type="GO" id="GO:0003677">
    <property type="term" value="F:DNA binding"/>
    <property type="evidence" value="ECO:0007669"/>
    <property type="project" value="InterPro"/>
</dbReference>
<feature type="compositionally biased region" description="Basic residues" evidence="6">
    <location>
        <begin position="275"/>
        <end position="285"/>
    </location>
</feature>
<evidence type="ECO:0000256" key="1">
    <source>
        <dbReference type="ARBA" id="ARBA00004123"/>
    </source>
</evidence>
<dbReference type="Gene3D" id="3.30.1740.10">
    <property type="entry name" value="Zinc finger, PARP-type"/>
    <property type="match status" value="2"/>
</dbReference>
<dbReference type="PROSITE" id="PS50064">
    <property type="entry name" value="ZF_PARP_2"/>
    <property type="match status" value="1"/>
</dbReference>
<dbReference type="Proteomes" id="UP000244855">
    <property type="component" value="Unassembled WGS sequence"/>
</dbReference>
<dbReference type="AlphaFoldDB" id="A0A2V1E5L5"/>
<keyword evidence="3" id="KW-0863">Zinc-finger</keyword>
<evidence type="ECO:0000313" key="9">
    <source>
        <dbReference type="Proteomes" id="UP000244855"/>
    </source>
</evidence>
<accession>A0A2V1E5L5</accession>
<gene>
    <name evidence="8" type="ORF">DM02DRAFT_688952</name>
</gene>